<sequence length="303" mass="33455">MSGWLFTSVTGDRSYDSNDGYEDVLGSSYAYDNSVSYFKQVLENHVIVVREGESVLGVSRVDQIDQSHGFKPRRRCEKCGRAGVELRKTSNEYACPHKGCRHRSATATETNDPIIRYVATYDTRWQALDGALTLSQLEPHLLDKSGQNSIRPIDVDGLKSLLGDLSVSVPNPDKPVQVPIDGGRRQTQVLARVNQGQFRTGLLRAYGLSCAVTGPCPAEALEAAHVLPYATHESHNIDEGLLLRTDIHRLFDAGHIAINPDTLSVEVDPNLAQYQFYSSLDGQKITQTPSVEALRSRYCPPDV</sequence>
<protein>
    <recommendedName>
        <fullName evidence="1">HNH nuclease domain-containing protein</fullName>
    </recommendedName>
</protein>
<keyword evidence="4" id="KW-1185">Reference proteome</keyword>
<evidence type="ECO:0000313" key="2">
    <source>
        <dbReference type="EMBL" id="TDZ90008.1"/>
    </source>
</evidence>
<evidence type="ECO:0000313" key="3">
    <source>
        <dbReference type="EMBL" id="TDZ99973.1"/>
    </source>
</evidence>
<evidence type="ECO:0000313" key="5">
    <source>
        <dbReference type="Proteomes" id="UP000295685"/>
    </source>
</evidence>
<accession>A0A4R8S8Y7</accession>
<dbReference type="OrthoDB" id="4464809at2"/>
<dbReference type="InterPro" id="IPR003615">
    <property type="entry name" value="HNH_nuc"/>
</dbReference>
<comment type="caution">
    <text evidence="2">The sequence shown here is derived from an EMBL/GenBank/DDBJ whole genome shotgun (WGS) entry which is preliminary data.</text>
</comment>
<proteinExistence type="predicted"/>
<evidence type="ECO:0000259" key="1">
    <source>
        <dbReference type="Pfam" id="PF13391"/>
    </source>
</evidence>
<evidence type="ECO:0000313" key="4">
    <source>
        <dbReference type="Proteomes" id="UP000294844"/>
    </source>
</evidence>
<dbReference type="Pfam" id="PF13391">
    <property type="entry name" value="HNH_2"/>
    <property type="match status" value="1"/>
</dbReference>
<organism evidence="2 5">
    <name type="scientific">Mycobacteroides salmoniphilum</name>
    <dbReference type="NCBI Taxonomy" id="404941"/>
    <lineage>
        <taxon>Bacteria</taxon>
        <taxon>Bacillati</taxon>
        <taxon>Actinomycetota</taxon>
        <taxon>Actinomycetes</taxon>
        <taxon>Mycobacteriales</taxon>
        <taxon>Mycobacteriaceae</taxon>
        <taxon>Mycobacteroides</taxon>
    </lineage>
</organism>
<dbReference type="Proteomes" id="UP000295685">
    <property type="component" value="Unassembled WGS sequence"/>
</dbReference>
<dbReference type="EMBL" id="PECK01000012">
    <property type="protein sequence ID" value="TDZ90008.1"/>
    <property type="molecule type" value="Genomic_DNA"/>
</dbReference>
<reference evidence="4 5" key="1">
    <citation type="journal article" date="2019" name="Sci. Rep.">
        <title>Extended insight into the Mycobacterium chelonae-abscessus complex through whole genome sequencing of Mycobacterium salmoniphilum outbreak and Mycobacterium salmoniphilum-like strains.</title>
        <authorList>
            <person name="Behra P.R.K."/>
            <person name="Das S."/>
            <person name="Pettersson B.M.F."/>
            <person name="Shirreff L."/>
            <person name="DuCote T."/>
            <person name="Jacobsson K.G."/>
            <person name="Ennis D.G."/>
            <person name="Kirsebom L.A."/>
        </authorList>
    </citation>
    <scope>NUCLEOTIDE SEQUENCE [LARGE SCALE GENOMIC DNA]</scope>
    <source>
        <strain evidence="3 4">CCUG 60883</strain>
        <strain evidence="2 5">CCUG 60885</strain>
    </source>
</reference>
<name>A0A4R8S8Y7_9MYCO</name>
<dbReference type="EMBL" id="PECM01000015">
    <property type="protein sequence ID" value="TDZ99973.1"/>
    <property type="molecule type" value="Genomic_DNA"/>
</dbReference>
<feature type="domain" description="HNH nuclease" evidence="1">
    <location>
        <begin position="210"/>
        <end position="259"/>
    </location>
</feature>
<dbReference type="RefSeq" id="WP_134149417.1">
    <property type="nucleotide sequence ID" value="NZ_PECK01000012.1"/>
</dbReference>
<dbReference type="AlphaFoldDB" id="A0A4R8S8Y7"/>
<dbReference type="Proteomes" id="UP000294844">
    <property type="component" value="Unassembled WGS sequence"/>
</dbReference>
<gene>
    <name evidence="3" type="ORF">CCUG60883_04657</name>
    <name evidence="2" type="ORF">CCUG60885_04654</name>
</gene>